<evidence type="ECO:0000313" key="3">
    <source>
        <dbReference type="Proteomes" id="UP000180088"/>
    </source>
</evidence>
<gene>
    <name evidence="2" type="ORF">BI347_20910</name>
</gene>
<accession>A0A1S1WSG5</accession>
<dbReference type="Proteomes" id="UP000180088">
    <property type="component" value="Unassembled WGS sequence"/>
</dbReference>
<feature type="transmembrane region" description="Helical" evidence="1">
    <location>
        <begin position="20"/>
        <end position="37"/>
    </location>
</feature>
<reference evidence="2 3" key="1">
    <citation type="submission" date="2016-09" db="EMBL/GenBank/DDBJ databases">
        <title>Chromobacterium muskegensis sp. nov., an insecticidal bacterium isolated from Sphagnum bogs.</title>
        <authorList>
            <person name="Sparks M.E."/>
            <person name="Blackburn M.B."/>
            <person name="Gundersen-Rindal D.E."/>
            <person name="Mitchell A."/>
            <person name="Farrar R."/>
            <person name="Kuhar D."/>
        </authorList>
    </citation>
    <scope>NUCLEOTIDE SEQUENCE [LARGE SCALE GENOMIC DNA]</scope>
    <source>
        <strain evidence="2 3">37-2</strain>
    </source>
</reference>
<evidence type="ECO:0000256" key="1">
    <source>
        <dbReference type="SAM" id="Phobius"/>
    </source>
</evidence>
<dbReference type="OrthoDB" id="9924419at2"/>
<keyword evidence="1" id="KW-0472">Membrane</keyword>
<organism evidence="2 3">
    <name type="scientific">Chromobacterium sphagni</name>
    <dbReference type="NCBI Taxonomy" id="1903179"/>
    <lineage>
        <taxon>Bacteria</taxon>
        <taxon>Pseudomonadati</taxon>
        <taxon>Pseudomonadota</taxon>
        <taxon>Betaproteobacteria</taxon>
        <taxon>Neisseriales</taxon>
        <taxon>Chromobacteriaceae</taxon>
        <taxon>Chromobacterium</taxon>
    </lineage>
</organism>
<keyword evidence="1" id="KW-0812">Transmembrane</keyword>
<proteinExistence type="predicted"/>
<dbReference type="EMBL" id="MKCS01000004">
    <property type="protein sequence ID" value="OHX10259.1"/>
    <property type="molecule type" value="Genomic_DNA"/>
</dbReference>
<dbReference type="AlphaFoldDB" id="A0A1S1WSG5"/>
<evidence type="ECO:0008006" key="4">
    <source>
        <dbReference type="Google" id="ProtNLM"/>
    </source>
</evidence>
<protein>
    <recommendedName>
        <fullName evidence="4">DUF1705 domain-containing protein</fullName>
    </recommendedName>
</protein>
<feature type="transmembrane region" description="Helical" evidence="1">
    <location>
        <begin position="49"/>
        <end position="69"/>
    </location>
</feature>
<name>A0A1S1WSG5_9NEIS</name>
<keyword evidence="1" id="KW-1133">Transmembrane helix</keyword>
<dbReference type="RefSeq" id="WP_071116987.1">
    <property type="nucleotide sequence ID" value="NZ_MKCS01000004.1"/>
</dbReference>
<comment type="caution">
    <text evidence="2">The sequence shown here is derived from an EMBL/GenBank/DDBJ whole genome shotgun (WGS) entry which is preliminary data.</text>
</comment>
<sequence>MKDFALLFFTKWGLLNDTTWMGIFNLLVIPLFALGMMKRVWTSKAYRIAVLALFAVCIVCSFAGFYFVAQPPA</sequence>
<evidence type="ECO:0000313" key="2">
    <source>
        <dbReference type="EMBL" id="OHX10259.1"/>
    </source>
</evidence>